<keyword evidence="5" id="KW-0238">DNA-binding</keyword>
<evidence type="ECO:0000256" key="6">
    <source>
        <dbReference type="ARBA" id="ARBA00023204"/>
    </source>
</evidence>
<keyword evidence="3" id="KW-0227">DNA damage</keyword>
<sequence>MSEQTPIMKQYMRIKEQHGDAILLFRLGDFYEMFGEDAKIASSILQIALTTREKGKEDPMPMCGLPYFASENYIDKLIKAGYKVAICEQVGDPKLAKGIVDREVVQVVTPGTHTPEHPKENNYIMAVVPAGEGHGVAVADVSTGEFIMYETTRPLEDEVTRYFPSEVILPEGLMEDIPSSELFTDHYVSTLEGWLFDYTDAYRSLLNHFGVASLEGYGCEGLNGAISAGGGLLAYLERAQKDKVRFRRISSPNHREYMFLDAPTQRNLELVRNLKDGSVQGSLLWAMDETLTPMGGRFLRGSILRPLVDMDRIRLRHSAIKYIVEDYELIEILRSKLRHVQDLERLSQRVANGNANARDLNAVQITISLLPKVKKALNSCHNGHLKSLAGKIADLGALDELITRSIVDQPPLALKEGGLIREGYNTEVDELRDLSLNAKDFITGIEAEERKKTGIATLKVGYNRIHGYFIEVTKSNLDLVPERYTRKQTLVGGERYIIPELKEYESKVLGAEEKLKALEYKVFQDVLKEAGEFSTELNEAGEALAETDFLVCLSVVAKRNNYAMPTLLDDHTIEIVNGRHPVIEKMQLGEKFIPNDTSMDGKTHRLMILTGPNMAGKSTYMRQVALICLLAQAGGFVPAESAAIGVVDRIFTRIGASDYLTRGQSTFMVEMVETANILNNATDQSLILLDEVGRGTSTFDGISIAWATAEFIAKAIRARTLFATHYNELTDLSRKLDGIKNYNIVVKEWGDEIIFLRKIEEGPADKSYGIQVARLAGLPEEVLDKSRDVLKTLEKQHLGAPQMNYNQLDLFSAGREAVFNELMALDAHSLSPEELVRHIRDLQRKGRVGS</sequence>
<dbReference type="HAMAP" id="MF_00096">
    <property type="entry name" value="MutS"/>
    <property type="match status" value="1"/>
</dbReference>
<dbReference type="FunFam" id="3.40.1170.10:FF:000001">
    <property type="entry name" value="DNA mismatch repair protein MutS"/>
    <property type="match status" value="1"/>
</dbReference>
<dbReference type="PIRSF" id="PIRSF037677">
    <property type="entry name" value="DNA_mis_repair_Msh6"/>
    <property type="match status" value="1"/>
</dbReference>
<dbReference type="SUPFAM" id="SSF53150">
    <property type="entry name" value="DNA repair protein MutS, domain II"/>
    <property type="match status" value="1"/>
</dbReference>
<proteinExistence type="inferred from homology"/>
<evidence type="ECO:0000256" key="4">
    <source>
        <dbReference type="ARBA" id="ARBA00022840"/>
    </source>
</evidence>
<evidence type="ECO:0000256" key="1">
    <source>
        <dbReference type="ARBA" id="ARBA00006271"/>
    </source>
</evidence>
<dbReference type="CDD" id="cd03284">
    <property type="entry name" value="ABC_MutS1"/>
    <property type="match status" value="1"/>
</dbReference>
<evidence type="ECO:0000259" key="7">
    <source>
        <dbReference type="PROSITE" id="PS00486"/>
    </source>
</evidence>
<dbReference type="InterPro" id="IPR036187">
    <property type="entry name" value="DNA_mismatch_repair_MutS_sf"/>
</dbReference>
<dbReference type="NCBIfam" id="NF003810">
    <property type="entry name" value="PRK05399.1"/>
    <property type="match status" value="1"/>
</dbReference>
<dbReference type="SUPFAM" id="SSF48334">
    <property type="entry name" value="DNA repair protein MutS, domain III"/>
    <property type="match status" value="1"/>
</dbReference>
<keyword evidence="4" id="KW-0067">ATP-binding</keyword>
<dbReference type="GO" id="GO:0005829">
    <property type="term" value="C:cytosol"/>
    <property type="evidence" value="ECO:0007669"/>
    <property type="project" value="TreeGrafter"/>
</dbReference>
<dbReference type="InterPro" id="IPR045076">
    <property type="entry name" value="MutS"/>
</dbReference>
<dbReference type="NCBIfam" id="TIGR01070">
    <property type="entry name" value="mutS1"/>
    <property type="match status" value="1"/>
</dbReference>
<dbReference type="GO" id="GO:0140664">
    <property type="term" value="F:ATP-dependent DNA damage sensor activity"/>
    <property type="evidence" value="ECO:0007669"/>
    <property type="project" value="InterPro"/>
</dbReference>
<evidence type="ECO:0000313" key="8">
    <source>
        <dbReference type="EMBL" id="KKM27524.1"/>
    </source>
</evidence>
<evidence type="ECO:0000256" key="2">
    <source>
        <dbReference type="ARBA" id="ARBA00022741"/>
    </source>
</evidence>
<keyword evidence="6" id="KW-0234">DNA repair</keyword>
<dbReference type="PANTHER" id="PTHR11361:SF34">
    <property type="entry name" value="DNA MISMATCH REPAIR PROTEIN MSH1, MITOCHONDRIAL"/>
    <property type="match status" value="1"/>
</dbReference>
<dbReference type="InterPro" id="IPR007696">
    <property type="entry name" value="DNA_mismatch_repair_MutS_core"/>
</dbReference>
<organism evidence="8">
    <name type="scientific">marine sediment metagenome</name>
    <dbReference type="NCBI Taxonomy" id="412755"/>
    <lineage>
        <taxon>unclassified sequences</taxon>
        <taxon>metagenomes</taxon>
        <taxon>ecological metagenomes</taxon>
    </lineage>
</organism>
<dbReference type="Gene3D" id="3.40.1170.10">
    <property type="entry name" value="DNA repair protein MutS, domain I"/>
    <property type="match status" value="1"/>
</dbReference>
<dbReference type="GO" id="GO:0030983">
    <property type="term" value="F:mismatched DNA binding"/>
    <property type="evidence" value="ECO:0007669"/>
    <property type="project" value="InterPro"/>
</dbReference>
<dbReference type="Pfam" id="PF01624">
    <property type="entry name" value="MutS_I"/>
    <property type="match status" value="1"/>
</dbReference>
<dbReference type="InterPro" id="IPR016151">
    <property type="entry name" value="DNA_mismatch_repair_MutS_N"/>
</dbReference>
<dbReference type="PROSITE" id="PS00486">
    <property type="entry name" value="DNA_MISMATCH_REPAIR_2"/>
    <property type="match status" value="1"/>
</dbReference>
<gene>
    <name evidence="8" type="ORF">LCGC14_1573860</name>
</gene>
<dbReference type="Pfam" id="PF00488">
    <property type="entry name" value="MutS_V"/>
    <property type="match status" value="1"/>
</dbReference>
<dbReference type="InterPro" id="IPR017261">
    <property type="entry name" value="DNA_mismatch_repair_MutS/MSH"/>
</dbReference>
<keyword evidence="2" id="KW-0547">Nucleotide-binding</keyword>
<dbReference type="InterPro" id="IPR000432">
    <property type="entry name" value="DNA_mismatch_repair_MutS_C"/>
</dbReference>
<reference evidence="8" key="1">
    <citation type="journal article" date="2015" name="Nature">
        <title>Complex archaea that bridge the gap between prokaryotes and eukaryotes.</title>
        <authorList>
            <person name="Spang A."/>
            <person name="Saw J.H."/>
            <person name="Jorgensen S.L."/>
            <person name="Zaremba-Niedzwiedzka K."/>
            <person name="Martijn J."/>
            <person name="Lind A.E."/>
            <person name="van Eijk R."/>
            <person name="Schleper C."/>
            <person name="Guy L."/>
            <person name="Ettema T.J."/>
        </authorList>
    </citation>
    <scope>NUCLEOTIDE SEQUENCE</scope>
</reference>
<comment type="caution">
    <text evidence="8">The sequence shown here is derived from an EMBL/GenBank/DDBJ whole genome shotgun (WGS) entry which is preliminary data.</text>
</comment>
<dbReference type="InterPro" id="IPR005748">
    <property type="entry name" value="DNA_mismatch_repair_MutS"/>
</dbReference>
<evidence type="ECO:0000256" key="3">
    <source>
        <dbReference type="ARBA" id="ARBA00022763"/>
    </source>
</evidence>
<dbReference type="InterPro" id="IPR007860">
    <property type="entry name" value="DNA_mmatch_repair_MutS_con_dom"/>
</dbReference>
<dbReference type="Gene3D" id="3.30.420.110">
    <property type="entry name" value="MutS, connector domain"/>
    <property type="match status" value="1"/>
</dbReference>
<protein>
    <recommendedName>
        <fullName evidence="7">DNA mismatch repair proteins mutS family domain-containing protein</fullName>
    </recommendedName>
</protein>
<dbReference type="InterPro" id="IPR027417">
    <property type="entry name" value="P-loop_NTPase"/>
</dbReference>
<feature type="domain" description="DNA mismatch repair proteins mutS family" evidence="7">
    <location>
        <begin position="685"/>
        <end position="701"/>
    </location>
</feature>
<dbReference type="PANTHER" id="PTHR11361">
    <property type="entry name" value="DNA MISMATCH REPAIR PROTEIN MUTS FAMILY MEMBER"/>
    <property type="match status" value="1"/>
</dbReference>
<dbReference type="SUPFAM" id="SSF55271">
    <property type="entry name" value="DNA repair protein MutS, domain I"/>
    <property type="match status" value="1"/>
</dbReference>
<dbReference type="InterPro" id="IPR007861">
    <property type="entry name" value="DNA_mismatch_repair_MutS_clamp"/>
</dbReference>
<dbReference type="SMART" id="SM00533">
    <property type="entry name" value="MUTSd"/>
    <property type="match status" value="1"/>
</dbReference>
<dbReference type="FunFam" id="3.40.50.300:FF:000870">
    <property type="entry name" value="MutS protein homolog 4"/>
    <property type="match status" value="1"/>
</dbReference>
<dbReference type="AlphaFoldDB" id="A0A0F9J574"/>
<name>A0A0F9J574_9ZZZZ</name>
<dbReference type="GO" id="GO:0006298">
    <property type="term" value="P:mismatch repair"/>
    <property type="evidence" value="ECO:0007669"/>
    <property type="project" value="InterPro"/>
</dbReference>
<dbReference type="InterPro" id="IPR007695">
    <property type="entry name" value="DNA_mismatch_repair_MutS-lik_N"/>
</dbReference>
<dbReference type="GO" id="GO:0005524">
    <property type="term" value="F:ATP binding"/>
    <property type="evidence" value="ECO:0007669"/>
    <property type="project" value="UniProtKB-KW"/>
</dbReference>
<dbReference type="EMBL" id="LAZR01012306">
    <property type="protein sequence ID" value="KKM27524.1"/>
    <property type="molecule type" value="Genomic_DNA"/>
</dbReference>
<dbReference type="Pfam" id="PF05188">
    <property type="entry name" value="MutS_II"/>
    <property type="match status" value="1"/>
</dbReference>
<comment type="similarity">
    <text evidence="1">Belongs to the DNA mismatch repair MutS family.</text>
</comment>
<dbReference type="Pfam" id="PF05190">
    <property type="entry name" value="MutS_IV"/>
    <property type="match status" value="1"/>
</dbReference>
<dbReference type="Pfam" id="PF05192">
    <property type="entry name" value="MutS_III"/>
    <property type="match status" value="1"/>
</dbReference>
<dbReference type="SMART" id="SM00534">
    <property type="entry name" value="MUTSac"/>
    <property type="match status" value="1"/>
</dbReference>
<evidence type="ECO:0000256" key="5">
    <source>
        <dbReference type="ARBA" id="ARBA00023125"/>
    </source>
</evidence>
<dbReference type="Gene3D" id="1.10.1420.10">
    <property type="match status" value="2"/>
</dbReference>
<accession>A0A0F9J574</accession>
<dbReference type="SUPFAM" id="SSF52540">
    <property type="entry name" value="P-loop containing nucleoside triphosphate hydrolases"/>
    <property type="match status" value="1"/>
</dbReference>
<dbReference type="InterPro" id="IPR036678">
    <property type="entry name" value="MutS_con_dom_sf"/>
</dbReference>
<dbReference type="Gene3D" id="3.40.50.300">
    <property type="entry name" value="P-loop containing nucleotide triphosphate hydrolases"/>
    <property type="match status" value="1"/>
</dbReference>